<sequence>MIFPEDYKYVGTATEARPGDPIYFSTKYLIHFGGEITIYAVETEPGKGFMRPVRSMESFASGDEILEYPEKIDTRNRTRLIHLATDLCQESVTTVIFRGPDEHVTFVHRPDLSAITEIEILDVVPPRPSWLVYVIENLEEAGVLGDLALKFKERVLDLSLYDADDVYFPCTASGLGRSLDSDKVEIDDPLIVGCEVSREVFRGMYPGKEHRFFNTCPLSNDLLVPTGPFITRCCRSERRGITTSRGHRGVVVHWGDGAPRIAEAIRCLAEELKRE</sequence>
<dbReference type="EMBL" id="LGHB01000020">
    <property type="protein sequence ID" value="KUK96081.1"/>
    <property type="molecule type" value="Genomic_DNA"/>
</dbReference>
<gene>
    <name evidence="1" type="ORF">XD72_1168</name>
    <name evidence="2" type="ORF">XE07_1353</name>
</gene>
<name>A0A124FME0_9EURY</name>
<proteinExistence type="predicted"/>
<dbReference type="Proteomes" id="UP000053961">
    <property type="component" value="Unassembled WGS sequence"/>
</dbReference>
<dbReference type="Proteomes" id="UP000057043">
    <property type="component" value="Unassembled WGS sequence"/>
</dbReference>
<evidence type="ECO:0000313" key="3">
    <source>
        <dbReference type="Proteomes" id="UP000053961"/>
    </source>
</evidence>
<dbReference type="PATRIC" id="fig|301375.6.peg.429"/>
<accession>A0A124FME0</accession>
<dbReference type="Pfam" id="PF24830">
    <property type="entry name" value="DUF7714"/>
    <property type="match status" value="1"/>
</dbReference>
<protein>
    <submittedName>
        <fullName evidence="1">Uncharacterized protein</fullName>
    </submittedName>
</protein>
<dbReference type="InterPro" id="IPR056131">
    <property type="entry name" value="DUF7714"/>
</dbReference>
<evidence type="ECO:0000313" key="2">
    <source>
        <dbReference type="EMBL" id="KUK96081.1"/>
    </source>
</evidence>
<comment type="caution">
    <text evidence="1">The sequence shown here is derived from an EMBL/GenBank/DDBJ whole genome shotgun (WGS) entry which is preliminary data.</text>
</comment>
<evidence type="ECO:0000313" key="4">
    <source>
        <dbReference type="Proteomes" id="UP000057043"/>
    </source>
</evidence>
<evidence type="ECO:0000313" key="1">
    <source>
        <dbReference type="EMBL" id="KUK44423.1"/>
    </source>
</evidence>
<reference evidence="2" key="1">
    <citation type="journal article" date="2015" name="MBio">
        <title>Genome-resolved metagenomic analysis reveals roles for candidate phyla and other microbial community members in biogeochemical transformations in oil reservoirs.</title>
        <authorList>
            <person name="Hu P."/>
            <person name="Tom L."/>
            <person name="Singh A."/>
            <person name="Thomas B.C."/>
            <person name="Baker B.J."/>
            <person name="Piceno Y.M."/>
            <person name="Andersen G.L."/>
            <person name="Banfield J.F."/>
        </authorList>
    </citation>
    <scope>NUCLEOTIDE SEQUENCE [LARGE SCALE GENOMIC DNA]</scope>
    <source>
        <strain evidence="2">56_747</strain>
    </source>
</reference>
<reference evidence="3 4" key="2">
    <citation type="journal article" date="2015" name="MBio">
        <title>Genome-Resolved Metagenomic Analysis Reveals Roles for Candidate Phyla and Other Microbial Community Members in Biogeochemical Transformations in Oil Reservoirs.</title>
        <authorList>
            <person name="Hu P."/>
            <person name="Tom L."/>
            <person name="Singh A."/>
            <person name="Thomas B.C."/>
            <person name="Baker B.J."/>
            <person name="Piceno Y.M."/>
            <person name="Andersen G.L."/>
            <person name="Banfield J.F."/>
        </authorList>
    </citation>
    <scope>NUCLEOTIDE SEQUENCE [LARGE SCALE GENOMIC DNA]</scope>
    <source>
        <strain evidence="1">57_489</strain>
    </source>
</reference>
<organism evidence="1 4">
    <name type="scientific">Methanothrix harundinacea</name>
    <dbReference type="NCBI Taxonomy" id="301375"/>
    <lineage>
        <taxon>Archaea</taxon>
        <taxon>Methanobacteriati</taxon>
        <taxon>Methanobacteriota</taxon>
        <taxon>Stenosarchaea group</taxon>
        <taxon>Methanomicrobia</taxon>
        <taxon>Methanotrichales</taxon>
        <taxon>Methanotrichaceae</taxon>
        <taxon>Methanothrix</taxon>
    </lineage>
</organism>
<dbReference type="EMBL" id="LGFT01000025">
    <property type="protein sequence ID" value="KUK44423.1"/>
    <property type="molecule type" value="Genomic_DNA"/>
</dbReference>
<dbReference type="AlphaFoldDB" id="A0A124FME0"/>